<dbReference type="RefSeq" id="WP_214154834.1">
    <property type="nucleotide sequence ID" value="NZ_JAHBAY010000002.1"/>
</dbReference>
<proteinExistence type="predicted"/>
<dbReference type="PROSITE" id="PS51257">
    <property type="entry name" value="PROKAR_LIPOPROTEIN"/>
    <property type="match status" value="1"/>
</dbReference>
<dbReference type="EMBL" id="JAHBAY010000002">
    <property type="protein sequence ID" value="MBT0768540.1"/>
    <property type="molecule type" value="Genomic_DNA"/>
</dbReference>
<evidence type="ECO:0000313" key="1">
    <source>
        <dbReference type="EMBL" id="MBT0768540.1"/>
    </source>
</evidence>
<dbReference type="Gene3D" id="3.40.190.10">
    <property type="entry name" value="Periplasmic binding protein-like II"/>
    <property type="match status" value="1"/>
</dbReference>
<comment type="caution">
    <text evidence="1">The sequence shown here is derived from an EMBL/GenBank/DDBJ whole genome shotgun (WGS) entry which is preliminary data.</text>
</comment>
<dbReference type="Proteomes" id="UP001197247">
    <property type="component" value="Unassembled WGS sequence"/>
</dbReference>
<reference evidence="1 2" key="1">
    <citation type="submission" date="2021-05" db="EMBL/GenBank/DDBJ databases">
        <title>Kineosporia and Streptomyces sp. nov. two new marine actinobacteria isolated from Coral.</title>
        <authorList>
            <person name="Buangrab K."/>
            <person name="Sutthacheep M."/>
            <person name="Yeemin T."/>
            <person name="Harunari E."/>
            <person name="Igarashi Y."/>
            <person name="Kanchanasin P."/>
            <person name="Tanasupawat S."/>
            <person name="Phongsopitanun W."/>
        </authorList>
    </citation>
    <scope>NUCLEOTIDE SEQUENCE [LARGE SCALE GENOMIC DNA]</scope>
    <source>
        <strain evidence="1 2">J2-2</strain>
    </source>
</reference>
<dbReference type="Pfam" id="PF01547">
    <property type="entry name" value="SBP_bac_1"/>
    <property type="match status" value="1"/>
</dbReference>
<accession>A0ABS5TBU2</accession>
<sequence>MDRRSLFKAAGVGAFGLATGSVLGACGGGSGGDVSNAGKDLAAWPSYVPFAGPPPDAPGDESTGVQALYRDYPADLVRSVQETVGDGSDVTAMVVSYGAPPKALEKNRYWQAINQALNVNLKVVVVPDPEYAQKMTTLMASGSDLPDIVMFTNLNLPRRAEFIRRSCADLSDLLAGDAVKDYPNLANLPTYAWKGMGRIGGRIYGVPLERPMPANSLFVNRDMLNAAGAPVNWDKDQYLAAMAEVSTGNHWGIGWYKTLFGGLGGITYHAGSFGAPNTWSSSGGGFTHTATTGEFQEALAVMRQLADAGSQHPDSATASSTDMQNFFYNGTVASMSNGFGSLALQTLTQIDDRFGLDLARPYTPDATPWQSSGTFGFATFKKAAPDRIRMLLRICDYLSAPFGTTEYELANYGVEGVHFTKDDGVVRTTKLYDTENSVLLPVRYIGTAPTVLHLPGHPDVAQAAYDWEKAVLPRSVANPANGLQSTTLANKGAQLDQILGDGIAAITFGRKPVSAWPGIVSDWKKAGGDQLAEELAAEARAAA</sequence>
<protein>
    <submittedName>
        <fullName evidence="1">Extracellular solute-binding protein</fullName>
    </submittedName>
</protein>
<name>A0ABS5TBU2_9ACTN</name>
<gene>
    <name evidence="1" type="ORF">KIH74_06360</name>
</gene>
<dbReference type="InterPro" id="IPR006059">
    <property type="entry name" value="SBP"/>
</dbReference>
<organism evidence="1 2">
    <name type="scientific">Kineosporia corallincola</name>
    <dbReference type="NCBI Taxonomy" id="2835133"/>
    <lineage>
        <taxon>Bacteria</taxon>
        <taxon>Bacillati</taxon>
        <taxon>Actinomycetota</taxon>
        <taxon>Actinomycetes</taxon>
        <taxon>Kineosporiales</taxon>
        <taxon>Kineosporiaceae</taxon>
        <taxon>Kineosporia</taxon>
    </lineage>
</organism>
<evidence type="ECO:0000313" key="2">
    <source>
        <dbReference type="Proteomes" id="UP001197247"/>
    </source>
</evidence>
<dbReference type="SUPFAM" id="SSF53850">
    <property type="entry name" value="Periplasmic binding protein-like II"/>
    <property type="match status" value="1"/>
</dbReference>
<keyword evidence="2" id="KW-1185">Reference proteome</keyword>